<reference evidence="1 2" key="1">
    <citation type="submission" date="2017-09" db="EMBL/GenBank/DDBJ databases">
        <authorList>
            <person name="Ehlers B."/>
            <person name="Leendertz F.H."/>
        </authorList>
    </citation>
    <scope>NUCLEOTIDE SEQUENCE [LARGE SCALE GENOMIC DNA]</scope>
    <source>
        <strain evidence="1 2">CGMCC 1.10978</strain>
    </source>
</reference>
<evidence type="ECO:0000313" key="2">
    <source>
        <dbReference type="Proteomes" id="UP000219374"/>
    </source>
</evidence>
<evidence type="ECO:0000313" key="1">
    <source>
        <dbReference type="EMBL" id="SOD51613.1"/>
    </source>
</evidence>
<dbReference type="AlphaFoldDB" id="A0A286CYY1"/>
<name>A0A286CYY1_9GAMM</name>
<dbReference type="Proteomes" id="UP000219374">
    <property type="component" value="Unassembled WGS sequence"/>
</dbReference>
<dbReference type="RefSeq" id="WP_141400707.1">
    <property type="nucleotide sequence ID" value="NZ_OCND01000001.1"/>
</dbReference>
<gene>
    <name evidence="1" type="ORF">SAMN06296416_101739</name>
</gene>
<organism evidence="1 2">
    <name type="scientific">Pseudoxanthomonas wuyuanensis</name>
    <dbReference type="NCBI Taxonomy" id="1073196"/>
    <lineage>
        <taxon>Bacteria</taxon>
        <taxon>Pseudomonadati</taxon>
        <taxon>Pseudomonadota</taxon>
        <taxon>Gammaproteobacteria</taxon>
        <taxon>Lysobacterales</taxon>
        <taxon>Lysobacteraceae</taxon>
        <taxon>Pseudoxanthomonas</taxon>
    </lineage>
</organism>
<protein>
    <recommendedName>
        <fullName evidence="3">Glutaredoxin</fullName>
    </recommendedName>
</protein>
<sequence>MNVLKVCAALGVVVAATALWKSYVSTGELNEMGSRLIEKVKGSDSTGFASIPTPDGVSSRGIVIFAPRNCPSDAARRTEVLVQHLSSKGIRYSRTDSANYDNLASAEEASRVMSVMNGPIPVVYVNGKAKANPTPEEVEAEHSRSSKG</sequence>
<dbReference type="EMBL" id="OCND01000001">
    <property type="protein sequence ID" value="SOD51613.1"/>
    <property type="molecule type" value="Genomic_DNA"/>
</dbReference>
<accession>A0A286CYY1</accession>
<keyword evidence="2" id="KW-1185">Reference proteome</keyword>
<evidence type="ECO:0008006" key="3">
    <source>
        <dbReference type="Google" id="ProtNLM"/>
    </source>
</evidence>
<proteinExistence type="predicted"/>
<dbReference type="OrthoDB" id="5974995at2"/>